<dbReference type="EMBL" id="BAAAHE010000007">
    <property type="protein sequence ID" value="GAA0608772.1"/>
    <property type="molecule type" value="Genomic_DNA"/>
</dbReference>
<feature type="transmembrane region" description="Helical" evidence="1">
    <location>
        <begin position="12"/>
        <end position="32"/>
    </location>
</feature>
<keyword evidence="3" id="KW-1185">Reference proteome</keyword>
<gene>
    <name evidence="2" type="ORF">GCM10009547_08420</name>
</gene>
<organism evidence="2 3">
    <name type="scientific">Sporichthya brevicatena</name>
    <dbReference type="NCBI Taxonomy" id="171442"/>
    <lineage>
        <taxon>Bacteria</taxon>
        <taxon>Bacillati</taxon>
        <taxon>Actinomycetota</taxon>
        <taxon>Actinomycetes</taxon>
        <taxon>Sporichthyales</taxon>
        <taxon>Sporichthyaceae</taxon>
        <taxon>Sporichthya</taxon>
    </lineage>
</organism>
<comment type="caution">
    <text evidence="2">The sequence shown here is derived from an EMBL/GenBank/DDBJ whole genome shotgun (WGS) entry which is preliminary data.</text>
</comment>
<feature type="transmembrane region" description="Helical" evidence="1">
    <location>
        <begin position="44"/>
        <end position="66"/>
    </location>
</feature>
<proteinExistence type="predicted"/>
<keyword evidence="1" id="KW-1133">Transmembrane helix</keyword>
<protein>
    <submittedName>
        <fullName evidence="2">Uncharacterized protein</fullName>
    </submittedName>
</protein>
<accession>A0ABN1GCU1</accession>
<reference evidence="2 3" key="1">
    <citation type="journal article" date="2019" name="Int. J. Syst. Evol. Microbiol.">
        <title>The Global Catalogue of Microorganisms (GCM) 10K type strain sequencing project: providing services to taxonomists for standard genome sequencing and annotation.</title>
        <authorList>
            <consortium name="The Broad Institute Genomics Platform"/>
            <consortium name="The Broad Institute Genome Sequencing Center for Infectious Disease"/>
            <person name="Wu L."/>
            <person name="Ma J."/>
        </authorList>
    </citation>
    <scope>NUCLEOTIDE SEQUENCE [LARGE SCALE GENOMIC DNA]</scope>
    <source>
        <strain evidence="2 3">JCM 10671</strain>
    </source>
</reference>
<keyword evidence="1" id="KW-0812">Transmembrane</keyword>
<dbReference type="Proteomes" id="UP001500957">
    <property type="component" value="Unassembled WGS sequence"/>
</dbReference>
<evidence type="ECO:0000256" key="1">
    <source>
        <dbReference type="SAM" id="Phobius"/>
    </source>
</evidence>
<name>A0ABN1GCU1_9ACTN</name>
<dbReference type="RefSeq" id="WP_344601934.1">
    <property type="nucleotide sequence ID" value="NZ_BAAAHE010000007.1"/>
</dbReference>
<evidence type="ECO:0000313" key="3">
    <source>
        <dbReference type="Proteomes" id="UP001500957"/>
    </source>
</evidence>
<evidence type="ECO:0000313" key="2">
    <source>
        <dbReference type="EMBL" id="GAA0608772.1"/>
    </source>
</evidence>
<sequence>MNLLKYARVQWDRAGAVVAAVLGLIVLIFGYLGTSDTEYIAEQIPYVISGGLTAVILFVVAGVLWLSADLRDEWRELAAQGDDLRAFLESEAAKSGQAPGRRNG</sequence>
<keyword evidence="1" id="KW-0472">Membrane</keyword>